<dbReference type="SUPFAM" id="SSF54001">
    <property type="entry name" value="Cysteine proteinases"/>
    <property type="match status" value="1"/>
</dbReference>
<proteinExistence type="inferred from homology"/>
<feature type="region of interest" description="Disordered" evidence="3">
    <location>
        <begin position="1"/>
        <end position="44"/>
    </location>
</feature>
<dbReference type="EMBL" id="NCKU01007058">
    <property type="protein sequence ID" value="RWS02922.1"/>
    <property type="molecule type" value="Genomic_DNA"/>
</dbReference>
<dbReference type="PROSITE" id="PS00972">
    <property type="entry name" value="USP_1"/>
    <property type="match status" value="1"/>
</dbReference>
<organism evidence="5 6">
    <name type="scientific">Dinothrombium tinctorium</name>
    <dbReference type="NCBI Taxonomy" id="1965070"/>
    <lineage>
        <taxon>Eukaryota</taxon>
        <taxon>Metazoa</taxon>
        <taxon>Ecdysozoa</taxon>
        <taxon>Arthropoda</taxon>
        <taxon>Chelicerata</taxon>
        <taxon>Arachnida</taxon>
        <taxon>Acari</taxon>
        <taxon>Acariformes</taxon>
        <taxon>Trombidiformes</taxon>
        <taxon>Prostigmata</taxon>
        <taxon>Anystina</taxon>
        <taxon>Parasitengona</taxon>
        <taxon>Trombidioidea</taxon>
        <taxon>Trombidiidae</taxon>
        <taxon>Dinothrombium</taxon>
    </lineage>
</organism>
<dbReference type="PANTHER" id="PTHR21646">
    <property type="entry name" value="UBIQUITIN CARBOXYL-TERMINAL HYDROLASE"/>
    <property type="match status" value="1"/>
</dbReference>
<evidence type="ECO:0000256" key="3">
    <source>
        <dbReference type="SAM" id="MobiDB-lite"/>
    </source>
</evidence>
<dbReference type="InterPro" id="IPR050185">
    <property type="entry name" value="Ub_carboxyl-term_hydrolase"/>
</dbReference>
<evidence type="ECO:0000256" key="2">
    <source>
        <dbReference type="RuleBase" id="RU366025"/>
    </source>
</evidence>
<keyword evidence="2" id="KW-0645">Protease</keyword>
<dbReference type="GO" id="GO:0004843">
    <property type="term" value="F:cysteine-type deubiquitinase activity"/>
    <property type="evidence" value="ECO:0007669"/>
    <property type="project" value="UniProtKB-UniRule"/>
</dbReference>
<feature type="region of interest" description="Disordered" evidence="3">
    <location>
        <begin position="326"/>
        <end position="400"/>
    </location>
</feature>
<dbReference type="PROSITE" id="PS00973">
    <property type="entry name" value="USP_2"/>
    <property type="match status" value="1"/>
</dbReference>
<dbReference type="EC" id="3.4.19.12" evidence="2"/>
<dbReference type="InterPro" id="IPR038765">
    <property type="entry name" value="Papain-like_cys_pep_sf"/>
</dbReference>
<keyword evidence="2" id="KW-0833">Ubl conjugation pathway</keyword>
<feature type="region of interest" description="Disordered" evidence="3">
    <location>
        <begin position="444"/>
        <end position="466"/>
    </location>
</feature>
<comment type="catalytic activity">
    <reaction evidence="1 2">
        <text>Thiol-dependent hydrolysis of ester, thioester, amide, peptide and isopeptide bonds formed by the C-terminal Gly of ubiquitin (a 76-residue protein attached to proteins as an intracellular targeting signal).</text>
        <dbReference type="EC" id="3.4.19.12"/>
    </reaction>
</comment>
<evidence type="ECO:0000259" key="4">
    <source>
        <dbReference type="PROSITE" id="PS50235"/>
    </source>
</evidence>
<dbReference type="AlphaFoldDB" id="A0A443QIS9"/>
<dbReference type="PANTHER" id="PTHR21646:SF39">
    <property type="entry name" value="UBIQUITIN CARBOXYL-TERMINAL HYDROLASE 16"/>
    <property type="match status" value="1"/>
</dbReference>
<dbReference type="GO" id="GO:0006508">
    <property type="term" value="P:proteolysis"/>
    <property type="evidence" value="ECO:0007669"/>
    <property type="project" value="UniProtKB-KW"/>
</dbReference>
<evidence type="ECO:0000256" key="1">
    <source>
        <dbReference type="ARBA" id="ARBA00000707"/>
    </source>
</evidence>
<keyword evidence="2" id="KW-0378">Hydrolase</keyword>
<feature type="compositionally biased region" description="Acidic residues" evidence="3">
    <location>
        <begin position="456"/>
        <end position="465"/>
    </location>
</feature>
<dbReference type="GO" id="GO:0016579">
    <property type="term" value="P:protein deubiquitination"/>
    <property type="evidence" value="ECO:0007669"/>
    <property type="project" value="InterPro"/>
</dbReference>
<protein>
    <recommendedName>
        <fullName evidence="2">Ubiquitin carboxyl-terminal hydrolase</fullName>
        <ecNumber evidence="2">3.4.19.12</ecNumber>
    </recommendedName>
</protein>
<dbReference type="Pfam" id="PF00443">
    <property type="entry name" value="UCH"/>
    <property type="match status" value="1"/>
</dbReference>
<dbReference type="OrthoDB" id="2020758at2759"/>
<reference evidence="5 6" key="1">
    <citation type="journal article" date="2018" name="Gigascience">
        <title>Genomes of trombidid mites reveal novel predicted allergens and laterally-transferred genes associated with secondary metabolism.</title>
        <authorList>
            <person name="Dong X."/>
            <person name="Chaisiri K."/>
            <person name="Xia D."/>
            <person name="Armstrong S.D."/>
            <person name="Fang Y."/>
            <person name="Donnelly M.J."/>
            <person name="Kadowaki T."/>
            <person name="McGarry J.W."/>
            <person name="Darby A.C."/>
            <person name="Makepeace B.L."/>
        </authorList>
    </citation>
    <scope>NUCLEOTIDE SEQUENCE [LARGE SCALE GENOMIC DNA]</scope>
    <source>
        <strain evidence="5">UoL-WK</strain>
    </source>
</reference>
<gene>
    <name evidence="5" type="ORF">B4U79_06214</name>
</gene>
<dbReference type="Proteomes" id="UP000285301">
    <property type="component" value="Unassembled WGS sequence"/>
</dbReference>
<evidence type="ECO:0000313" key="6">
    <source>
        <dbReference type="Proteomes" id="UP000285301"/>
    </source>
</evidence>
<dbReference type="InterPro" id="IPR018200">
    <property type="entry name" value="USP_CS"/>
</dbReference>
<comment type="caution">
    <text evidence="5">The sequence shown here is derived from an EMBL/GenBank/DDBJ whole genome shotgun (WGS) entry which is preliminary data.</text>
</comment>
<feature type="compositionally biased region" description="Basic residues" evidence="3">
    <location>
        <begin position="1"/>
        <end position="19"/>
    </location>
</feature>
<feature type="compositionally biased region" description="Polar residues" evidence="3">
    <location>
        <begin position="346"/>
        <end position="362"/>
    </location>
</feature>
<feature type="region of interest" description="Disordered" evidence="3">
    <location>
        <begin position="57"/>
        <end position="79"/>
    </location>
</feature>
<dbReference type="InterPro" id="IPR028889">
    <property type="entry name" value="USP"/>
</dbReference>
<feature type="domain" description="USP" evidence="4">
    <location>
        <begin position="88"/>
        <end position="753"/>
    </location>
</feature>
<dbReference type="STRING" id="1965070.A0A443QIS9"/>
<feature type="compositionally biased region" description="Basic and acidic residues" evidence="3">
    <location>
        <begin position="444"/>
        <end position="454"/>
    </location>
</feature>
<evidence type="ECO:0000313" key="5">
    <source>
        <dbReference type="EMBL" id="RWS02922.1"/>
    </source>
</evidence>
<feature type="compositionally biased region" description="Basic and acidic residues" evidence="3">
    <location>
        <begin position="377"/>
        <end position="397"/>
    </location>
</feature>
<name>A0A443QIS9_9ACAR</name>
<comment type="similarity">
    <text evidence="2">Belongs to the peptidase C19 family.</text>
</comment>
<sequence>MTKNTKKKSRKNYNNKFNRHNKELQPKNRNATASRERKSSSSSVDLFSGFGKVALDDVGSHRQQRQSPTENGEAKQKMENQATLVRPKGLMNWGNTCYANSVFQVLSQTPLLGDLLSDRIQSRKKLRFVNQSFLKNAMKEALSADRSVEKHFFDSDIAVGEKDESEDYQNSENAIEVTLSEPSKITFYLCDFIREMNTNNQCSVITPPNIINATAAKYPQFKGRDQQDSHEFLRCILDAVRTDEIRRQRRAILEGLNIEIKKNHCYDDDTKALVRSFGHASNFTLIDEIFGGFLLCSVKCEECESISQHFEPFFDLSLPVSEEKQKHKIAGRKNKDRDDVADNESADNSNIDLTNEDSSSLSVKDRRSRRIQKKAAKREAKLQRQKEARKRNEVKETTEEEKEIDCSVLVNCKSSKGNCTLKCSSNSIENLECYDSTNCIPSDETNHLTEKVTGGDEADDEENSEEDKCVNQITYELESMNFNEENSLYQPVENNNADNQRIRTTSLNAEEQEHKDKVKYSLLTISPRTVEPGTTSLLSCLASFTSPELLVGANKLICDNCGARYKKKTGIEKKIYSNASKHMTIALPPPVLTLHLKRFEADGYLAVNLRKITRAVSFPLHLDLSPFVSNIYAPICQLLGNSFASFSKQINYSLYGVVEHSGSLRSGHYTAYVKLRNKNERFKTFIRNLPFCARVEEILEEIDSFPNEGEDQTLTDETAKNGRWFHISDSEVMATSVDRVLHAQAYILFYERV</sequence>
<dbReference type="InterPro" id="IPR001394">
    <property type="entry name" value="Peptidase_C19_UCH"/>
</dbReference>
<feature type="compositionally biased region" description="Basic residues" evidence="3">
    <location>
        <begin position="366"/>
        <end position="376"/>
    </location>
</feature>
<dbReference type="Gene3D" id="3.90.70.10">
    <property type="entry name" value="Cysteine proteinases"/>
    <property type="match status" value="2"/>
</dbReference>
<dbReference type="PROSITE" id="PS50235">
    <property type="entry name" value="USP_3"/>
    <property type="match status" value="1"/>
</dbReference>
<keyword evidence="6" id="KW-1185">Reference proteome</keyword>
<keyword evidence="2" id="KW-0788">Thiol protease</keyword>
<accession>A0A443QIS9</accession>